<reference evidence="1 2" key="1">
    <citation type="submission" date="2020-09" db="EMBL/GenBank/DDBJ databases">
        <title>De no assembly of potato wild relative species, Solanum commersonii.</title>
        <authorList>
            <person name="Cho K."/>
        </authorList>
    </citation>
    <scope>NUCLEOTIDE SEQUENCE [LARGE SCALE GENOMIC DNA]</scope>
    <source>
        <strain evidence="1">LZ3.2</strain>
        <tissue evidence="1">Leaf</tissue>
    </source>
</reference>
<keyword evidence="2" id="KW-1185">Reference proteome</keyword>
<comment type="caution">
    <text evidence="1">The sequence shown here is derived from an EMBL/GenBank/DDBJ whole genome shotgun (WGS) entry which is preliminary data.</text>
</comment>
<organism evidence="1 2">
    <name type="scientific">Solanum commersonii</name>
    <name type="common">Commerson's wild potato</name>
    <name type="synonym">Commerson's nightshade</name>
    <dbReference type="NCBI Taxonomy" id="4109"/>
    <lineage>
        <taxon>Eukaryota</taxon>
        <taxon>Viridiplantae</taxon>
        <taxon>Streptophyta</taxon>
        <taxon>Embryophyta</taxon>
        <taxon>Tracheophyta</taxon>
        <taxon>Spermatophyta</taxon>
        <taxon>Magnoliopsida</taxon>
        <taxon>eudicotyledons</taxon>
        <taxon>Gunneridae</taxon>
        <taxon>Pentapetalae</taxon>
        <taxon>asterids</taxon>
        <taxon>lamiids</taxon>
        <taxon>Solanales</taxon>
        <taxon>Solanaceae</taxon>
        <taxon>Solanoideae</taxon>
        <taxon>Solaneae</taxon>
        <taxon>Solanum</taxon>
    </lineage>
</organism>
<gene>
    <name evidence="1" type="ORF">H5410_000791</name>
</gene>
<dbReference type="EMBL" id="JACXVP010000001">
    <property type="protein sequence ID" value="KAG5629074.1"/>
    <property type="molecule type" value="Genomic_DNA"/>
</dbReference>
<sequence length="106" mass="12870">MYKNATRPRARFTLWLQVQNKLLTTNRLIKWGKSRIVQQWIQAKPIQSLPWNQHLTEVLRCVKGKTQLISFQNGLHRVRTLSVDRDKYENFWKKIRVENQMPLQKR</sequence>
<name>A0A9J6AXR8_SOLCO</name>
<dbReference type="OrthoDB" id="1740412at2759"/>
<dbReference type="AlphaFoldDB" id="A0A9J6AXR8"/>
<evidence type="ECO:0000313" key="2">
    <source>
        <dbReference type="Proteomes" id="UP000824120"/>
    </source>
</evidence>
<proteinExistence type="predicted"/>
<accession>A0A9J6AXR8</accession>
<dbReference type="Proteomes" id="UP000824120">
    <property type="component" value="Chromosome 1"/>
</dbReference>
<protein>
    <submittedName>
        <fullName evidence="1">Uncharacterized protein</fullName>
    </submittedName>
</protein>
<evidence type="ECO:0000313" key="1">
    <source>
        <dbReference type="EMBL" id="KAG5629074.1"/>
    </source>
</evidence>